<dbReference type="PROSITE" id="PS50110">
    <property type="entry name" value="RESPONSE_REGULATORY"/>
    <property type="match status" value="1"/>
</dbReference>
<dbReference type="InterPro" id="IPR058245">
    <property type="entry name" value="NreC/VraR/RcsB-like_REC"/>
</dbReference>
<dbReference type="PANTHER" id="PTHR43214">
    <property type="entry name" value="TWO-COMPONENT RESPONSE REGULATOR"/>
    <property type="match status" value="1"/>
</dbReference>
<keyword evidence="2" id="KW-0805">Transcription regulation</keyword>
<feature type="domain" description="HTH luxR-type" evidence="6">
    <location>
        <begin position="145"/>
        <end position="215"/>
    </location>
</feature>
<dbReference type="SUPFAM" id="SSF52172">
    <property type="entry name" value="CheY-like"/>
    <property type="match status" value="1"/>
</dbReference>
<evidence type="ECO:0000313" key="8">
    <source>
        <dbReference type="EMBL" id="MFC5155955.1"/>
    </source>
</evidence>
<evidence type="ECO:0000256" key="4">
    <source>
        <dbReference type="ARBA" id="ARBA00023163"/>
    </source>
</evidence>
<dbReference type="Gene3D" id="3.40.50.2300">
    <property type="match status" value="1"/>
</dbReference>
<keyword evidence="4" id="KW-0804">Transcription</keyword>
<dbReference type="InterPro" id="IPR039420">
    <property type="entry name" value="WalR-like"/>
</dbReference>
<evidence type="ECO:0000259" key="7">
    <source>
        <dbReference type="PROSITE" id="PS50110"/>
    </source>
</evidence>
<dbReference type="CDD" id="cd17535">
    <property type="entry name" value="REC_NarL-like"/>
    <property type="match status" value="1"/>
</dbReference>
<evidence type="ECO:0000259" key="6">
    <source>
        <dbReference type="PROSITE" id="PS50043"/>
    </source>
</evidence>
<evidence type="ECO:0000256" key="1">
    <source>
        <dbReference type="ARBA" id="ARBA00022553"/>
    </source>
</evidence>
<evidence type="ECO:0000313" key="9">
    <source>
        <dbReference type="Proteomes" id="UP001596160"/>
    </source>
</evidence>
<keyword evidence="9" id="KW-1185">Reference proteome</keyword>
<accession>A0ABW0ATN0</accession>
<feature type="domain" description="Response regulatory" evidence="7">
    <location>
        <begin position="4"/>
        <end position="125"/>
    </location>
</feature>
<dbReference type="InterPro" id="IPR016032">
    <property type="entry name" value="Sig_transdc_resp-reg_C-effctor"/>
</dbReference>
<dbReference type="EMBL" id="JBHSKP010000027">
    <property type="protein sequence ID" value="MFC5155955.1"/>
    <property type="molecule type" value="Genomic_DNA"/>
</dbReference>
<dbReference type="Proteomes" id="UP001596160">
    <property type="component" value="Unassembled WGS sequence"/>
</dbReference>
<organism evidence="8 9">
    <name type="scientific">Streptomyces amakusaensis</name>
    <dbReference type="NCBI Taxonomy" id="67271"/>
    <lineage>
        <taxon>Bacteria</taxon>
        <taxon>Bacillati</taxon>
        <taxon>Actinomycetota</taxon>
        <taxon>Actinomycetes</taxon>
        <taxon>Kitasatosporales</taxon>
        <taxon>Streptomycetaceae</taxon>
        <taxon>Streptomyces</taxon>
    </lineage>
</organism>
<dbReference type="Pfam" id="PF00196">
    <property type="entry name" value="GerE"/>
    <property type="match status" value="1"/>
</dbReference>
<dbReference type="PANTHER" id="PTHR43214:SF24">
    <property type="entry name" value="TRANSCRIPTIONAL REGULATORY PROTEIN NARL-RELATED"/>
    <property type="match status" value="1"/>
</dbReference>
<evidence type="ECO:0000256" key="2">
    <source>
        <dbReference type="ARBA" id="ARBA00023015"/>
    </source>
</evidence>
<evidence type="ECO:0000256" key="5">
    <source>
        <dbReference type="PROSITE-ProRule" id="PRU00169"/>
    </source>
</evidence>
<gene>
    <name evidence="8" type="ORF">ACFPRH_30010</name>
</gene>
<dbReference type="PRINTS" id="PR00038">
    <property type="entry name" value="HTHLUXR"/>
</dbReference>
<keyword evidence="1 5" id="KW-0597">Phosphoprotein</keyword>
<dbReference type="SUPFAM" id="SSF46894">
    <property type="entry name" value="C-terminal effector domain of the bipartite response regulators"/>
    <property type="match status" value="1"/>
</dbReference>
<keyword evidence="3" id="KW-0238">DNA-binding</keyword>
<dbReference type="InterPro" id="IPR011006">
    <property type="entry name" value="CheY-like_superfamily"/>
</dbReference>
<dbReference type="InterPro" id="IPR000792">
    <property type="entry name" value="Tscrpt_reg_LuxR_C"/>
</dbReference>
<feature type="modified residue" description="4-aspartylphosphate" evidence="5">
    <location>
        <position position="54"/>
    </location>
</feature>
<dbReference type="InterPro" id="IPR001789">
    <property type="entry name" value="Sig_transdc_resp-reg_receiver"/>
</dbReference>
<name>A0ABW0ATN0_9ACTN</name>
<dbReference type="PROSITE" id="PS50043">
    <property type="entry name" value="HTH_LUXR_2"/>
    <property type="match status" value="1"/>
</dbReference>
<dbReference type="SMART" id="SM00421">
    <property type="entry name" value="HTH_LUXR"/>
    <property type="match status" value="1"/>
</dbReference>
<dbReference type="SMART" id="SM00448">
    <property type="entry name" value="REC"/>
    <property type="match status" value="1"/>
</dbReference>
<comment type="caution">
    <text evidence="8">The sequence shown here is derived from an EMBL/GenBank/DDBJ whole genome shotgun (WGS) entry which is preliminary data.</text>
</comment>
<sequence length="215" mass="23229">MPLRVILAEDAVLLREGLVGLLERFGHETPAVVGDADALVEAVHRERPDLVITDVRMPPSKGDDGLRAAVALRETYTGLPVLVLSQYVERSYALRLLDSCGGASVGYLLKERVGAVADFMAALELVAAGGTVVDPEVIQQLVRLRPDPLERLSAREKEVLALMAEGRSNANLAAHLFISEAAVNKHIGSIFGKLDLPVRMDGHRRVLAVLAFLRA</sequence>
<proteinExistence type="predicted"/>
<reference evidence="9" key="1">
    <citation type="journal article" date="2019" name="Int. J. Syst. Evol. Microbiol.">
        <title>The Global Catalogue of Microorganisms (GCM) 10K type strain sequencing project: providing services to taxonomists for standard genome sequencing and annotation.</title>
        <authorList>
            <consortium name="The Broad Institute Genomics Platform"/>
            <consortium name="The Broad Institute Genome Sequencing Center for Infectious Disease"/>
            <person name="Wu L."/>
            <person name="Ma J."/>
        </authorList>
    </citation>
    <scope>NUCLEOTIDE SEQUENCE [LARGE SCALE GENOMIC DNA]</scope>
    <source>
        <strain evidence="9">PCU 266</strain>
    </source>
</reference>
<evidence type="ECO:0000256" key="3">
    <source>
        <dbReference type="ARBA" id="ARBA00023125"/>
    </source>
</evidence>
<protein>
    <submittedName>
        <fullName evidence="8">Response regulator</fullName>
    </submittedName>
</protein>
<dbReference type="CDD" id="cd06170">
    <property type="entry name" value="LuxR_C_like"/>
    <property type="match status" value="1"/>
</dbReference>
<dbReference type="RefSeq" id="WP_344484501.1">
    <property type="nucleotide sequence ID" value="NZ_BAAASB010000024.1"/>
</dbReference>
<dbReference type="Pfam" id="PF00072">
    <property type="entry name" value="Response_reg"/>
    <property type="match status" value="1"/>
</dbReference>